<dbReference type="Proteomes" id="UP000518288">
    <property type="component" value="Unassembled WGS sequence"/>
</dbReference>
<evidence type="ECO:0000256" key="4">
    <source>
        <dbReference type="ARBA" id="ARBA00022694"/>
    </source>
</evidence>
<dbReference type="InterPro" id="IPR011063">
    <property type="entry name" value="TilS/TtcA_N"/>
</dbReference>
<proteinExistence type="inferred from homology"/>
<evidence type="ECO:0000256" key="7">
    <source>
        <dbReference type="ARBA" id="ARBA00048539"/>
    </source>
</evidence>
<dbReference type="InterPro" id="IPR014729">
    <property type="entry name" value="Rossmann-like_a/b/a_fold"/>
</dbReference>
<dbReference type="GO" id="GO:0005524">
    <property type="term" value="F:ATP binding"/>
    <property type="evidence" value="ECO:0007669"/>
    <property type="project" value="UniProtKB-UniRule"/>
</dbReference>
<evidence type="ECO:0000313" key="10">
    <source>
        <dbReference type="EMBL" id="NYG31122.1"/>
    </source>
</evidence>
<dbReference type="PANTHER" id="PTHR43033:SF1">
    <property type="entry name" value="TRNA(ILE)-LYSIDINE SYNTHASE-RELATED"/>
    <property type="match status" value="1"/>
</dbReference>
<dbReference type="CDD" id="cd01992">
    <property type="entry name" value="TilS_N"/>
    <property type="match status" value="1"/>
</dbReference>
<evidence type="ECO:0000256" key="1">
    <source>
        <dbReference type="ARBA" id="ARBA00004496"/>
    </source>
</evidence>
<dbReference type="GO" id="GO:0006400">
    <property type="term" value="P:tRNA modification"/>
    <property type="evidence" value="ECO:0007669"/>
    <property type="project" value="UniProtKB-UniRule"/>
</dbReference>
<keyword evidence="3 8" id="KW-0436">Ligase</keyword>
<keyword evidence="6 8" id="KW-0067">ATP-binding</keyword>
<comment type="catalytic activity">
    <reaction evidence="7 8">
        <text>cytidine(34) in tRNA(Ile2) + L-lysine + ATP = lysidine(34) in tRNA(Ile2) + AMP + diphosphate + H(+)</text>
        <dbReference type="Rhea" id="RHEA:43744"/>
        <dbReference type="Rhea" id="RHEA-COMP:10625"/>
        <dbReference type="Rhea" id="RHEA-COMP:10670"/>
        <dbReference type="ChEBI" id="CHEBI:15378"/>
        <dbReference type="ChEBI" id="CHEBI:30616"/>
        <dbReference type="ChEBI" id="CHEBI:32551"/>
        <dbReference type="ChEBI" id="CHEBI:33019"/>
        <dbReference type="ChEBI" id="CHEBI:82748"/>
        <dbReference type="ChEBI" id="CHEBI:83665"/>
        <dbReference type="ChEBI" id="CHEBI:456215"/>
        <dbReference type="EC" id="6.3.4.19"/>
    </reaction>
</comment>
<dbReference type="EC" id="6.3.4.19" evidence="8"/>
<name>A0A7Y9U511_9BURK</name>
<dbReference type="PANTHER" id="PTHR43033">
    <property type="entry name" value="TRNA(ILE)-LYSIDINE SYNTHASE-RELATED"/>
    <property type="match status" value="1"/>
</dbReference>
<dbReference type="SUPFAM" id="SSF56037">
    <property type="entry name" value="PheT/TilS domain"/>
    <property type="match status" value="1"/>
</dbReference>
<dbReference type="Pfam" id="PF01171">
    <property type="entry name" value="ATP_bind_3"/>
    <property type="match status" value="1"/>
</dbReference>
<accession>A0A7Y9U511</accession>
<keyword evidence="2 8" id="KW-0963">Cytoplasm</keyword>
<gene>
    <name evidence="8" type="primary">tilS</name>
    <name evidence="10" type="ORF">BDD16_000108</name>
</gene>
<sequence length="450" mass="48527">MTPRPLAVACSGGRDSIALLHATWRAARALADATGQLHPIHAFHVHHGLSRHADDWLAHCAEQCVQWRAQGADLQFHARHLDLLPSPGGSIEALARSGRYAALADMARATGCDTVLLAHHREDQAETFLLQALRGAGAAGLASMPASIWREGICWRRPWLQHPRAAIEAYVAQHGLRHIEDDSNTDSRYARNRLRLHLWPALTQAFPQAPQVLGDAARHAQDAAECLQALAEIDLGAVAAEDGLDAAAAVALGGARLRNLLHLWLQRTVGEPPRASWLDRLSRELPTCTDARWPMAGMGELRLWRGVLRWIPGMPVLPAAERVAPVALPDLRAERCFPLPTFGGVLHIEPVAQGGVALDGLATLTARPRSGGEQFQRAAGTPPRALKKQYQLAGVPAQGRGGPLLFCGEQLVFVPGLGMDARVVAPDGRPQVALHWHAHHTGHSTTQGTG</sequence>
<dbReference type="SUPFAM" id="SSF82829">
    <property type="entry name" value="MesJ substrate recognition domain-like"/>
    <property type="match status" value="1"/>
</dbReference>
<dbReference type="NCBIfam" id="TIGR02432">
    <property type="entry name" value="lysidine_TilS_N"/>
    <property type="match status" value="1"/>
</dbReference>
<dbReference type="GO" id="GO:0005737">
    <property type="term" value="C:cytoplasm"/>
    <property type="evidence" value="ECO:0007669"/>
    <property type="project" value="UniProtKB-SubCell"/>
</dbReference>
<dbReference type="RefSeq" id="WP_310732757.1">
    <property type="nucleotide sequence ID" value="NZ_JACCFH010000001.1"/>
</dbReference>
<dbReference type="GO" id="GO:0032267">
    <property type="term" value="F:tRNA(Ile)-lysidine synthase activity"/>
    <property type="evidence" value="ECO:0007669"/>
    <property type="project" value="UniProtKB-EC"/>
</dbReference>
<evidence type="ECO:0000313" key="11">
    <source>
        <dbReference type="Proteomes" id="UP000518288"/>
    </source>
</evidence>
<dbReference type="InterPro" id="IPR012795">
    <property type="entry name" value="tRNA_Ile_lys_synt_N"/>
</dbReference>
<reference evidence="10 11" key="1">
    <citation type="submission" date="2020-07" db="EMBL/GenBank/DDBJ databases">
        <title>Genomic Encyclopedia of Archaeal and Bacterial Type Strains, Phase II (KMG-II): from individual species to whole genera.</title>
        <authorList>
            <person name="Goeker M."/>
        </authorList>
    </citation>
    <scope>NUCLEOTIDE SEQUENCE [LARGE SCALE GENOMIC DNA]</scope>
    <source>
        <strain evidence="10 11">DSM 21226</strain>
    </source>
</reference>
<dbReference type="Pfam" id="PF11734">
    <property type="entry name" value="TilS_C"/>
    <property type="match status" value="1"/>
</dbReference>
<evidence type="ECO:0000259" key="9">
    <source>
        <dbReference type="SMART" id="SM00977"/>
    </source>
</evidence>
<dbReference type="HAMAP" id="MF_01161">
    <property type="entry name" value="tRNA_Ile_lys_synt"/>
    <property type="match status" value="1"/>
</dbReference>
<dbReference type="InterPro" id="IPR012094">
    <property type="entry name" value="tRNA_Ile_lys_synt"/>
</dbReference>
<dbReference type="EMBL" id="JACCFH010000001">
    <property type="protein sequence ID" value="NYG31122.1"/>
    <property type="molecule type" value="Genomic_DNA"/>
</dbReference>
<protein>
    <recommendedName>
        <fullName evidence="8">tRNA(Ile)-lysidine synthase</fullName>
        <ecNumber evidence="8">6.3.4.19</ecNumber>
    </recommendedName>
    <alternativeName>
        <fullName evidence="8">tRNA(Ile)-2-lysyl-cytidine synthase</fullName>
    </alternativeName>
    <alternativeName>
        <fullName evidence="8">tRNA(Ile)-lysidine synthetase</fullName>
    </alternativeName>
</protein>
<evidence type="ECO:0000256" key="2">
    <source>
        <dbReference type="ARBA" id="ARBA00022490"/>
    </source>
</evidence>
<evidence type="ECO:0000256" key="6">
    <source>
        <dbReference type="ARBA" id="ARBA00022840"/>
    </source>
</evidence>
<feature type="binding site" evidence="8">
    <location>
        <begin position="11"/>
        <end position="16"/>
    </location>
    <ligand>
        <name>ATP</name>
        <dbReference type="ChEBI" id="CHEBI:30616"/>
    </ligand>
</feature>
<comment type="subcellular location">
    <subcellularLocation>
        <location evidence="1 8">Cytoplasm</location>
    </subcellularLocation>
</comment>
<dbReference type="SMART" id="SM00977">
    <property type="entry name" value="TilS_C"/>
    <property type="match status" value="1"/>
</dbReference>
<keyword evidence="5 8" id="KW-0547">Nucleotide-binding</keyword>
<evidence type="ECO:0000256" key="5">
    <source>
        <dbReference type="ARBA" id="ARBA00022741"/>
    </source>
</evidence>
<dbReference type="InterPro" id="IPR012796">
    <property type="entry name" value="Lysidine-tRNA-synth_C"/>
</dbReference>
<organism evidence="10 11">
    <name type="scientific">Sphaerotilus montanus</name>
    <dbReference type="NCBI Taxonomy" id="522889"/>
    <lineage>
        <taxon>Bacteria</taxon>
        <taxon>Pseudomonadati</taxon>
        <taxon>Pseudomonadota</taxon>
        <taxon>Betaproteobacteria</taxon>
        <taxon>Burkholderiales</taxon>
        <taxon>Sphaerotilaceae</taxon>
        <taxon>Sphaerotilus</taxon>
    </lineage>
</organism>
<comment type="caution">
    <text evidence="10">The sequence shown here is derived from an EMBL/GenBank/DDBJ whole genome shotgun (WGS) entry which is preliminary data.</text>
</comment>
<evidence type="ECO:0000256" key="8">
    <source>
        <dbReference type="HAMAP-Rule" id="MF_01161"/>
    </source>
</evidence>
<evidence type="ECO:0000256" key="3">
    <source>
        <dbReference type="ARBA" id="ARBA00022598"/>
    </source>
</evidence>
<comment type="function">
    <text evidence="8">Ligates lysine onto the cytidine present at position 34 of the AUA codon-specific tRNA(Ile) that contains the anticodon CAU, in an ATP-dependent manner. Cytidine is converted to lysidine, thus changing the amino acid specificity of the tRNA from methionine to isoleucine.</text>
</comment>
<dbReference type="SUPFAM" id="SSF52402">
    <property type="entry name" value="Adenine nucleotide alpha hydrolases-like"/>
    <property type="match status" value="1"/>
</dbReference>
<feature type="domain" description="Lysidine-tRNA(Ile) synthetase C-terminal" evidence="9">
    <location>
        <begin position="364"/>
        <end position="436"/>
    </location>
</feature>
<keyword evidence="11" id="KW-1185">Reference proteome</keyword>
<dbReference type="AlphaFoldDB" id="A0A7Y9U511"/>
<keyword evidence="4 8" id="KW-0819">tRNA processing</keyword>
<comment type="domain">
    <text evidence="8">The N-terminal region contains the highly conserved SGGXDS motif, predicted to be a P-loop motif involved in ATP binding.</text>
</comment>
<comment type="similarity">
    <text evidence="8">Belongs to the tRNA(Ile)-lysidine synthase family.</text>
</comment>
<dbReference type="Gene3D" id="3.40.50.620">
    <property type="entry name" value="HUPs"/>
    <property type="match status" value="1"/>
</dbReference>